<feature type="chain" id="PRO_5045174056" evidence="1">
    <location>
        <begin position="20"/>
        <end position="186"/>
    </location>
</feature>
<accession>A0ABU1DJ84</accession>
<keyword evidence="3" id="KW-1185">Reference proteome</keyword>
<keyword evidence="1" id="KW-0732">Signal</keyword>
<protein>
    <submittedName>
        <fullName evidence="2">Uncharacterized protein</fullName>
    </submittedName>
</protein>
<reference evidence="2" key="1">
    <citation type="submission" date="2020-10" db="EMBL/GenBank/DDBJ databases">
        <authorList>
            <person name="Abbas A."/>
            <person name="Razzaq R."/>
            <person name="Waqas M."/>
            <person name="Abbas N."/>
            <person name="Nielsen T.K."/>
            <person name="Hansen L.H."/>
            <person name="Hussain S."/>
            <person name="Shahid M."/>
        </authorList>
    </citation>
    <scope>NUCLEOTIDE SEQUENCE</scope>
    <source>
        <strain evidence="2">S14</strain>
    </source>
</reference>
<evidence type="ECO:0000313" key="3">
    <source>
        <dbReference type="Proteomes" id="UP001181622"/>
    </source>
</evidence>
<dbReference type="RefSeq" id="WP_309393455.1">
    <property type="nucleotide sequence ID" value="NZ_JADBEO010000038.1"/>
</dbReference>
<dbReference type="Proteomes" id="UP001181622">
    <property type="component" value="Unassembled WGS sequence"/>
</dbReference>
<comment type="caution">
    <text evidence="2">The sequence shown here is derived from an EMBL/GenBank/DDBJ whole genome shotgun (WGS) entry which is preliminary data.</text>
</comment>
<name>A0ABU1DJ84_9HYPH</name>
<feature type="signal peptide" evidence="1">
    <location>
        <begin position="1"/>
        <end position="19"/>
    </location>
</feature>
<gene>
    <name evidence="2" type="ORF">IHQ68_15585</name>
</gene>
<organism evidence="2 3">
    <name type="scientific">Chelatococcus sambhunathii</name>
    <dbReference type="NCBI Taxonomy" id="363953"/>
    <lineage>
        <taxon>Bacteria</taxon>
        <taxon>Pseudomonadati</taxon>
        <taxon>Pseudomonadota</taxon>
        <taxon>Alphaproteobacteria</taxon>
        <taxon>Hyphomicrobiales</taxon>
        <taxon>Chelatococcaceae</taxon>
        <taxon>Chelatococcus</taxon>
    </lineage>
</organism>
<dbReference type="EMBL" id="JADBEO010000038">
    <property type="protein sequence ID" value="MDR4308044.1"/>
    <property type="molecule type" value="Genomic_DNA"/>
</dbReference>
<evidence type="ECO:0000313" key="2">
    <source>
        <dbReference type="EMBL" id="MDR4308044.1"/>
    </source>
</evidence>
<proteinExistence type="predicted"/>
<evidence type="ECO:0000256" key="1">
    <source>
        <dbReference type="SAM" id="SignalP"/>
    </source>
</evidence>
<sequence length="186" mass="19205">MRLGIIALAVFSLVSAARADDVSDAISEASKAYSAGDLSAAKQSLDLAGQLVAQKQADALAQLLPEPPSGWTAQPVDTSSGVAGFLGGGLIIKRAYERGEKTVELQLMANSPILGSMAPLFSNVQMLGGMGKVFRQKGRVAVLTNDGEIQLVAGKTFVTLTGSGADADKRAILDLVDLDAIEAFGK</sequence>